<organism evidence="1 2">
    <name type="scientific">Oceanobacillus sojae</name>
    <dbReference type="NCBI Taxonomy" id="582851"/>
    <lineage>
        <taxon>Bacteria</taxon>
        <taxon>Bacillati</taxon>
        <taxon>Bacillota</taxon>
        <taxon>Bacilli</taxon>
        <taxon>Bacillales</taxon>
        <taxon>Bacillaceae</taxon>
        <taxon>Oceanobacillus</taxon>
    </lineage>
</organism>
<dbReference type="RefSeq" id="WP_147210228.1">
    <property type="nucleotide sequence ID" value="NZ_BJYM01000007.1"/>
</dbReference>
<sequence length="100" mass="12041">MDAVDMYQEIEMLQQEPNLSGKQLERMKELQSKLNYKRMNQDKVNRLLAKGQDMRQSEILMLLEANVRKNQISEALGMDYYEFREYLRNIGVKITPRKRR</sequence>
<keyword evidence="2" id="KW-1185">Reference proteome</keyword>
<protein>
    <submittedName>
        <fullName evidence="1">Uncharacterized protein</fullName>
    </submittedName>
</protein>
<reference evidence="1 2" key="1">
    <citation type="submission" date="2019-07" db="EMBL/GenBank/DDBJ databases">
        <title>Whole genome shotgun sequence of Oceanobacillus sojae NBRC 105379.</title>
        <authorList>
            <person name="Hosoyama A."/>
            <person name="Uohara A."/>
            <person name="Ohji S."/>
            <person name="Ichikawa N."/>
        </authorList>
    </citation>
    <scope>NUCLEOTIDE SEQUENCE [LARGE SCALE GENOMIC DNA]</scope>
    <source>
        <strain evidence="1 2">NBRC 105379</strain>
    </source>
</reference>
<accession>A0A511ZIF4</accession>
<comment type="caution">
    <text evidence="1">The sequence shown here is derived from an EMBL/GenBank/DDBJ whole genome shotgun (WGS) entry which is preliminary data.</text>
</comment>
<evidence type="ECO:0000313" key="1">
    <source>
        <dbReference type="EMBL" id="GEN87229.1"/>
    </source>
</evidence>
<proteinExistence type="predicted"/>
<dbReference type="AlphaFoldDB" id="A0A511ZIF4"/>
<name>A0A511ZIF4_9BACI</name>
<evidence type="ECO:0000313" key="2">
    <source>
        <dbReference type="Proteomes" id="UP000321558"/>
    </source>
</evidence>
<dbReference type="EMBL" id="BJYM01000007">
    <property type="protein sequence ID" value="GEN87229.1"/>
    <property type="molecule type" value="Genomic_DNA"/>
</dbReference>
<dbReference type="Proteomes" id="UP000321558">
    <property type="component" value="Unassembled WGS sequence"/>
</dbReference>
<gene>
    <name evidence="1" type="ORF">OSO01_19680</name>
</gene>